<dbReference type="SUPFAM" id="SSF51445">
    <property type="entry name" value="(Trans)glycosidases"/>
    <property type="match status" value="1"/>
</dbReference>
<dbReference type="PANTHER" id="PTHR12872">
    <property type="entry name" value="ALPHA-N-ACETYLGLUCOSAMINIDASE"/>
    <property type="match status" value="1"/>
</dbReference>
<dbReference type="Pfam" id="PF05089">
    <property type="entry name" value="NAGLU"/>
    <property type="match status" value="1"/>
</dbReference>
<evidence type="ECO:0000256" key="1">
    <source>
        <dbReference type="ARBA" id="ARBA00022801"/>
    </source>
</evidence>
<dbReference type="InterPro" id="IPR029033">
    <property type="entry name" value="His_PPase_superfam"/>
</dbReference>
<dbReference type="InterPro" id="IPR017853">
    <property type="entry name" value="GH"/>
</dbReference>
<dbReference type="InterPro" id="IPR024732">
    <property type="entry name" value="NAGLU_C"/>
</dbReference>
<evidence type="ECO:0000313" key="7">
    <source>
        <dbReference type="EMBL" id="GAM40387.1"/>
    </source>
</evidence>
<dbReference type="Gene3D" id="3.20.20.80">
    <property type="entry name" value="Glycosidases"/>
    <property type="match status" value="1"/>
</dbReference>
<feature type="domain" description="Alpha-N-acetylglucosaminidase N-terminal" evidence="5">
    <location>
        <begin position="34"/>
        <end position="119"/>
    </location>
</feature>
<comment type="caution">
    <text evidence="7">The sequence shown here is derived from an EMBL/GenBank/DDBJ whole genome shotgun (WGS) entry which is preliminary data.</text>
</comment>
<accession>A0A6N4SKY9</accession>
<dbReference type="Pfam" id="PF00300">
    <property type="entry name" value="His_Phos_1"/>
    <property type="match status" value="1"/>
</dbReference>
<feature type="chain" id="PRO_5027922208" description="Alpha-N-acetylglucosaminidase" evidence="3">
    <location>
        <begin position="20"/>
        <end position="1124"/>
    </location>
</feature>
<keyword evidence="8" id="KW-1185">Reference proteome</keyword>
<feature type="domain" description="Alpha-N-acetylglucosaminidase C-terminal" evidence="6">
    <location>
        <begin position="480"/>
        <end position="738"/>
    </location>
</feature>
<dbReference type="InterPro" id="IPR007781">
    <property type="entry name" value="NAGLU"/>
</dbReference>
<sequence>MQILTLISGLLAIASTAVAAPAARSADPEPSTTGIESLLQRRLPQHAEKFEFSIVNATSLGENDVYAVSNGKNGKIKVEGSSLSALATGVHRYLTDVAHVDIYWFIGSRLDQIPAGQLPKLDKTLTGSSVVPYRYHFNTVTTSYTAAFWSWEDWELQLDWMALRGVNLPLAWIGVEKIFIEVFQELGLTDAEISDFLSGPAFLAWNHFGNIQGSWGGSLPYAWVDSQFELQKKIVQRMVELGMTPILPAFPGFVPRAITRVLPDANVINGSAWEAFPALYTNDTFMEPTDPHFTEIQKSFISKQTAAYGDVTTFYTLDQFNENNPSSGDLSYLRNVSSGTWQALKAAAPNATWVMQGWLFSSNSAFWTNDRVEAYLGGVTVDSDLLILDLASESLPQWQRTNSYFGKPWIWCQIHDYGGNMGFYGQVMNITVNPIAALNNATSSLVGFGLSMEGQEGNEIVYDLLLDQAWSATPIDTATYFHDWVTARYAGSKSIPTDIYSAWDILRTTVYNNTNLASNAVPKAIFELIPSTSGLVNRTGHHPTTLNYNPADMVKAWRLFYNSAFKEPSLWLNSAYEFDLVDMSRQVLANAFIPVYQDLVAAWNTTNSSTTKVQTIGAELIGILEAVDTILSTNENFKLSTWINSARTSAGQRSLEDFLEYDAINQITLWGPTGQISDYASKSWAGLVSSYYTPRWEKFIEYLVDTNPAQYNQTAFKAELLQWELQWQNDTIAAATKDGVDDKVAGGVEVVLEGPLLLFLTIILAGFMAMSESLATANRDAESYLTYSTVKGYFLQDEEDTDSSRFDYVATNFGLINRTYDYEAALSARHEGHEDEAEIEQKTQWSRFERQVRTLNEQAESNVVYKVLYLGRHGEGFHNVAESWYGTDAWDEKCYWSLQDGNETSTWSDARLTQVGKAQAQTAHDAWKKQIESAIPFPEMFYVSPLNRCLETAAITFRGLEKDVVKPFRPTVKELVRETIGIHTCDRRSSKTAIQEEYPDYIIEGGFAENDELWHPSQRESDSALNARLKTFLDDIFNANSKKNTFISVTAHSGAITSILDVVGHRRFKLQTGGVIPVLVRAERVQGKEPERVIEPPTGVPECKSDPLAAGGKGPLQVREVVQL</sequence>
<feature type="region of interest" description="Disordered" evidence="2">
    <location>
        <begin position="1093"/>
        <end position="1114"/>
    </location>
</feature>
<evidence type="ECO:0000259" key="6">
    <source>
        <dbReference type="Pfam" id="PF12972"/>
    </source>
</evidence>
<gene>
    <name evidence="7" type="ORF">TCE0_039f12701</name>
</gene>
<dbReference type="CDD" id="cd07067">
    <property type="entry name" value="HP_PGM_like"/>
    <property type="match status" value="1"/>
</dbReference>
<feature type="domain" description="Alpha-N-acetylglucosaminidase tim-barrel" evidence="4">
    <location>
        <begin position="134"/>
        <end position="471"/>
    </location>
</feature>
<dbReference type="AlphaFoldDB" id="A0A6N4SKY9"/>
<dbReference type="Pfam" id="PF12971">
    <property type="entry name" value="NAGLU_N"/>
    <property type="match status" value="1"/>
</dbReference>
<keyword evidence="3" id="KW-0732">Signal</keyword>
<dbReference type="Gene3D" id="3.40.50.1240">
    <property type="entry name" value="Phosphoglycerate mutase-like"/>
    <property type="match status" value="1"/>
</dbReference>
<evidence type="ECO:0000259" key="4">
    <source>
        <dbReference type="Pfam" id="PF05089"/>
    </source>
</evidence>
<dbReference type="InterPro" id="IPR013078">
    <property type="entry name" value="His_Pase_superF_clade-1"/>
</dbReference>
<organism evidence="7 8">
    <name type="scientific">Talaromyces pinophilus</name>
    <name type="common">Penicillium pinophilum</name>
    <dbReference type="NCBI Taxonomy" id="128442"/>
    <lineage>
        <taxon>Eukaryota</taxon>
        <taxon>Fungi</taxon>
        <taxon>Dikarya</taxon>
        <taxon>Ascomycota</taxon>
        <taxon>Pezizomycotina</taxon>
        <taxon>Eurotiomycetes</taxon>
        <taxon>Eurotiomycetidae</taxon>
        <taxon>Eurotiales</taxon>
        <taxon>Trichocomaceae</taxon>
        <taxon>Talaromyces</taxon>
        <taxon>Talaromyces sect. Talaromyces</taxon>
    </lineage>
</organism>
<dbReference type="SMART" id="SM00855">
    <property type="entry name" value="PGAM"/>
    <property type="match status" value="1"/>
</dbReference>
<reference evidence="8" key="1">
    <citation type="journal article" date="2015" name="Genome Announc.">
        <title>Draft genome sequence of Talaromyces cellulolyticus strain Y-94, a source of lignocellulosic biomass-degrading enzymes.</title>
        <authorList>
            <person name="Fujii T."/>
            <person name="Koike H."/>
            <person name="Sawayama S."/>
            <person name="Yano S."/>
            <person name="Inoue H."/>
        </authorList>
    </citation>
    <scope>NUCLEOTIDE SEQUENCE [LARGE SCALE GENOMIC DNA]</scope>
    <source>
        <strain evidence="8">Y-94</strain>
    </source>
</reference>
<keyword evidence="1" id="KW-0378">Hydrolase</keyword>
<dbReference type="Gene3D" id="1.20.120.670">
    <property type="entry name" value="N-acetyl-b-d-glucoasminidase"/>
    <property type="match status" value="1"/>
</dbReference>
<evidence type="ECO:0000313" key="8">
    <source>
        <dbReference type="Proteomes" id="UP000053095"/>
    </source>
</evidence>
<evidence type="ECO:0000256" key="3">
    <source>
        <dbReference type="SAM" id="SignalP"/>
    </source>
</evidence>
<evidence type="ECO:0000256" key="2">
    <source>
        <dbReference type="SAM" id="MobiDB-lite"/>
    </source>
</evidence>
<dbReference type="SUPFAM" id="SSF53254">
    <property type="entry name" value="Phosphoglycerate mutase-like"/>
    <property type="match status" value="1"/>
</dbReference>
<dbReference type="Pfam" id="PF12972">
    <property type="entry name" value="NAGLU_C"/>
    <property type="match status" value="1"/>
</dbReference>
<name>A0A6N4SKY9_TALPI</name>
<proteinExistence type="predicted"/>
<dbReference type="InterPro" id="IPR029018">
    <property type="entry name" value="Hex-like_dom2"/>
</dbReference>
<evidence type="ECO:0008006" key="9">
    <source>
        <dbReference type="Google" id="ProtNLM"/>
    </source>
</evidence>
<evidence type="ECO:0000259" key="5">
    <source>
        <dbReference type="Pfam" id="PF12971"/>
    </source>
</evidence>
<dbReference type="EMBL" id="DF933835">
    <property type="protein sequence ID" value="GAM40387.1"/>
    <property type="molecule type" value="Genomic_DNA"/>
</dbReference>
<dbReference type="InterPro" id="IPR024733">
    <property type="entry name" value="NAGLU_tim-barrel"/>
</dbReference>
<feature type="signal peptide" evidence="3">
    <location>
        <begin position="1"/>
        <end position="19"/>
    </location>
</feature>
<dbReference type="Gene3D" id="3.30.379.10">
    <property type="entry name" value="Chitobiase/beta-hexosaminidase domain 2-like"/>
    <property type="match status" value="1"/>
</dbReference>
<dbReference type="InterPro" id="IPR024240">
    <property type="entry name" value="NAGLU_N"/>
</dbReference>
<protein>
    <recommendedName>
        <fullName evidence="9">Alpha-N-acetylglucosaminidase</fullName>
    </recommendedName>
</protein>
<dbReference type="Proteomes" id="UP000053095">
    <property type="component" value="Unassembled WGS sequence"/>
</dbReference>
<dbReference type="PANTHER" id="PTHR12872:SF1">
    <property type="entry name" value="ALPHA-N-ACETYLGLUCOSAMINIDASE"/>
    <property type="match status" value="1"/>
</dbReference>
<dbReference type="GO" id="GO:0016787">
    <property type="term" value="F:hydrolase activity"/>
    <property type="evidence" value="ECO:0007669"/>
    <property type="project" value="UniProtKB-KW"/>
</dbReference>